<sequence>MNAFWRLYETVEETFFNSLSKKLSSFFLLFLLNLAFLATYFYYIGDIEQLARQGAAAQGQIQSLLDKSFYVMVGLTLVSFAATIGLVFYLRFLIVRPVKGITHIFNEIARGEGDFSRNLPLITHDELRELAESYNRFAEKMRQIVSEVRKMSVVIAREAVHVKVRVEASATSAREQGDLTDQVFTSSSESTRAIEEVGSSTHAISDSTAANLAMARQSLQEMQEVAGKINSVNEKVLRFNHTVDDLSQRSASVNTIAALIRAIADQTNLLALNAAIEAARAGEAGRGFAVVADEVRKLAERVNKATEEITGNITGMIDLVSNTRAENDEISTDIGQTREVVDRAAHQFEHMVEDFGKTSEALLQIASAMEELSATNGQVHDDVTVVHDLSGKVARHMEDSEQRTASLTSATEAIQELVSRFKIGQGAFDFAVNRARQFRDQVQDALEQIAHSGKDVFDRNYRPIPDTNPPKFRVVWGEDFSRLAQETLDSCLRDIPGAAFAVAVNTDSYLSTHNQKFSQPLTGDYEKDLVGNRTCRKFERPPEMRAAQNKEAMLLQTYQRDTGEVLCDLAMPILVGGRHWGNIRVGVPTEALLTH</sequence>
<dbReference type="GO" id="GO:0016020">
    <property type="term" value="C:membrane"/>
    <property type="evidence" value="ECO:0007669"/>
    <property type="project" value="InterPro"/>
</dbReference>
<dbReference type="Pfam" id="PF00672">
    <property type="entry name" value="HAMP"/>
    <property type="match status" value="1"/>
</dbReference>
<reference evidence="7" key="1">
    <citation type="submission" date="2020-11" db="EMBL/GenBank/DDBJ databases">
        <title>Azospira inquinata sp. nov.</title>
        <authorList>
            <person name="Moe W.M."/>
            <person name="Mikes M.C."/>
        </authorList>
    </citation>
    <scope>NUCLEOTIDE SEQUENCE</scope>
    <source>
        <strain evidence="7">Azo-3</strain>
    </source>
</reference>
<dbReference type="SMART" id="SM00304">
    <property type="entry name" value="HAMP"/>
    <property type="match status" value="2"/>
</dbReference>
<dbReference type="KEGG" id="aiq:Azoinq_03635"/>
<organism evidence="7 8">
    <name type="scientific">Azospira inquinata</name>
    <dbReference type="NCBI Taxonomy" id="2785627"/>
    <lineage>
        <taxon>Bacteria</taxon>
        <taxon>Pseudomonadati</taxon>
        <taxon>Pseudomonadota</taxon>
        <taxon>Betaproteobacteria</taxon>
        <taxon>Rhodocyclales</taxon>
        <taxon>Rhodocyclaceae</taxon>
        <taxon>Azospira</taxon>
    </lineage>
</organism>
<dbReference type="Proteomes" id="UP000683428">
    <property type="component" value="Chromosome"/>
</dbReference>
<dbReference type="PROSITE" id="PS50111">
    <property type="entry name" value="CHEMOTAXIS_TRANSDUC_2"/>
    <property type="match status" value="1"/>
</dbReference>
<evidence type="ECO:0000256" key="2">
    <source>
        <dbReference type="ARBA" id="ARBA00029447"/>
    </source>
</evidence>
<keyword evidence="4" id="KW-1133">Transmembrane helix</keyword>
<dbReference type="RefSeq" id="WP_216125879.1">
    <property type="nucleotide sequence ID" value="NZ_CP064782.1"/>
</dbReference>
<dbReference type="InterPro" id="IPR004089">
    <property type="entry name" value="MCPsignal_dom"/>
</dbReference>
<dbReference type="AlphaFoldDB" id="A0A975XVD6"/>
<feature type="transmembrane region" description="Helical" evidence="4">
    <location>
        <begin position="23"/>
        <end position="43"/>
    </location>
</feature>
<dbReference type="SMART" id="SM00283">
    <property type="entry name" value="MA"/>
    <property type="match status" value="1"/>
</dbReference>
<keyword evidence="1 3" id="KW-0807">Transducer</keyword>
<keyword evidence="4" id="KW-0472">Membrane</keyword>
<evidence type="ECO:0000259" key="5">
    <source>
        <dbReference type="PROSITE" id="PS50111"/>
    </source>
</evidence>
<accession>A0A975XVD6</accession>
<evidence type="ECO:0000313" key="7">
    <source>
        <dbReference type="EMBL" id="QWT49714.1"/>
    </source>
</evidence>
<dbReference type="GO" id="GO:0007165">
    <property type="term" value="P:signal transduction"/>
    <property type="evidence" value="ECO:0007669"/>
    <property type="project" value="UniProtKB-KW"/>
</dbReference>
<protein>
    <submittedName>
        <fullName evidence="7">Methyl-accepting chemotaxis protein</fullName>
    </submittedName>
</protein>
<gene>
    <name evidence="7" type="ORF">Azoinq_03635</name>
</gene>
<keyword evidence="8" id="KW-1185">Reference proteome</keyword>
<evidence type="ECO:0000259" key="6">
    <source>
        <dbReference type="PROSITE" id="PS50885"/>
    </source>
</evidence>
<comment type="similarity">
    <text evidence="2">Belongs to the methyl-accepting chemotaxis (MCP) protein family.</text>
</comment>
<keyword evidence="4" id="KW-0812">Transmembrane</keyword>
<evidence type="ECO:0000256" key="4">
    <source>
        <dbReference type="SAM" id="Phobius"/>
    </source>
</evidence>
<dbReference type="PANTHER" id="PTHR32089">
    <property type="entry name" value="METHYL-ACCEPTING CHEMOTAXIS PROTEIN MCPB"/>
    <property type="match status" value="1"/>
</dbReference>
<feature type="domain" description="HAMP" evidence="6">
    <location>
        <begin position="92"/>
        <end position="146"/>
    </location>
</feature>
<evidence type="ECO:0000313" key="8">
    <source>
        <dbReference type="Proteomes" id="UP000683428"/>
    </source>
</evidence>
<dbReference type="CDD" id="cd06225">
    <property type="entry name" value="HAMP"/>
    <property type="match status" value="1"/>
</dbReference>
<evidence type="ECO:0000256" key="3">
    <source>
        <dbReference type="PROSITE-ProRule" id="PRU00284"/>
    </source>
</evidence>
<dbReference type="InterPro" id="IPR003660">
    <property type="entry name" value="HAMP_dom"/>
</dbReference>
<dbReference type="PROSITE" id="PS50885">
    <property type="entry name" value="HAMP"/>
    <property type="match status" value="1"/>
</dbReference>
<evidence type="ECO:0000256" key="1">
    <source>
        <dbReference type="ARBA" id="ARBA00023224"/>
    </source>
</evidence>
<dbReference type="PANTHER" id="PTHR32089:SF112">
    <property type="entry name" value="LYSOZYME-LIKE PROTEIN-RELATED"/>
    <property type="match status" value="1"/>
</dbReference>
<feature type="domain" description="Methyl-accepting transducer" evidence="5">
    <location>
        <begin position="151"/>
        <end position="387"/>
    </location>
</feature>
<feature type="transmembrane region" description="Helical" evidence="4">
    <location>
        <begin position="69"/>
        <end position="90"/>
    </location>
</feature>
<dbReference type="EMBL" id="CP064782">
    <property type="protein sequence ID" value="QWT49714.1"/>
    <property type="molecule type" value="Genomic_DNA"/>
</dbReference>
<dbReference type="Pfam" id="PF00015">
    <property type="entry name" value="MCPsignal"/>
    <property type="match status" value="1"/>
</dbReference>
<name>A0A975XVD6_9RHOO</name>
<proteinExistence type="inferred from homology"/>